<dbReference type="InterPro" id="IPR006076">
    <property type="entry name" value="FAD-dep_OxRdtase"/>
</dbReference>
<dbReference type="Proteomes" id="UP000182498">
    <property type="component" value="Unassembled WGS sequence"/>
</dbReference>
<protein>
    <submittedName>
        <fullName evidence="7">Glycine/D-amino acid oxidases (Deaminating)</fullName>
    </submittedName>
</protein>
<dbReference type="Pfam" id="PF01266">
    <property type="entry name" value="DAO"/>
    <property type="match status" value="1"/>
</dbReference>
<dbReference type="NCBIfam" id="NF008425">
    <property type="entry name" value="PRK11259.1"/>
    <property type="match status" value="1"/>
</dbReference>
<keyword evidence="8" id="KW-1185">Reference proteome</keyword>
<dbReference type="InterPro" id="IPR036188">
    <property type="entry name" value="FAD/NAD-bd_sf"/>
</dbReference>
<evidence type="ECO:0000256" key="3">
    <source>
        <dbReference type="ARBA" id="ARBA00022827"/>
    </source>
</evidence>
<dbReference type="PANTHER" id="PTHR10961">
    <property type="entry name" value="PEROXISOMAL SARCOSINE OXIDASE"/>
    <property type="match status" value="1"/>
</dbReference>
<accession>A0A0X2NME9</accession>
<dbReference type="PANTHER" id="PTHR10961:SF7">
    <property type="entry name" value="FAD DEPENDENT OXIDOREDUCTASE DOMAIN-CONTAINING PROTEIN"/>
    <property type="match status" value="1"/>
</dbReference>
<dbReference type="InterPro" id="IPR045170">
    <property type="entry name" value="MTOX"/>
</dbReference>
<evidence type="ECO:0000313" key="8">
    <source>
        <dbReference type="Proteomes" id="UP000182498"/>
    </source>
</evidence>
<evidence type="ECO:0000313" key="7">
    <source>
        <dbReference type="EMBL" id="CUU65908.1"/>
    </source>
</evidence>
<dbReference type="RefSeq" id="WP_073883913.1">
    <property type="nucleotide sequence ID" value="NZ_DAMCIH010000002.1"/>
</dbReference>
<sequence length="425" mass="46113">MQHFDVIILGTGSMGGAAANALAERGVSVLGIEAFEPGHDQGAAHGGTRIIRQSYFESPDYVPLLRRSYELFRKLEEESGRDIMQLCGGIYIGDPDSVTFVGSKVASELHDLDHEILTADEIRVRFPTMDPADDALGLYEANAGYVRPEETTIANAEVAAKKGATLHFHEKVLSWRTTDDGSLTGGVEVTTDKATYTADKLIVSPGAWAPVMLPELNLPLQIDRMIFYWFSPDCTEEVPFGSWSEESHPVYIEQTNGNDQIYGFPATDGPDGGVKLGFFRKGTPTTADTIDRNVYDQEIDEMRARAVELFPRLTGAVVQAKTCLYSVTPDEHFVVGPHPDHPQVIVACGFSGHGFKFVPVIGEILADLAVDGATDHEISLFDPARFRSTPGQVQGQGPAQRQRPTEDASSASCPATPAKLSGVSR</sequence>
<evidence type="ECO:0000256" key="2">
    <source>
        <dbReference type="ARBA" id="ARBA00022630"/>
    </source>
</evidence>
<dbReference type="GO" id="GO:0050660">
    <property type="term" value="F:flavin adenine dinucleotide binding"/>
    <property type="evidence" value="ECO:0007669"/>
    <property type="project" value="InterPro"/>
</dbReference>
<evidence type="ECO:0000256" key="4">
    <source>
        <dbReference type="ARBA" id="ARBA00023002"/>
    </source>
</evidence>
<reference evidence="8" key="1">
    <citation type="submission" date="2015-11" db="EMBL/GenBank/DDBJ databases">
        <authorList>
            <person name="Dugat-Bony E."/>
        </authorList>
    </citation>
    <scope>NUCLEOTIDE SEQUENCE [LARGE SCALE GENOMIC DNA]</scope>
    <source>
        <strain evidence="8">Mu292</strain>
    </source>
</reference>
<dbReference type="EMBL" id="FAUH01000007">
    <property type="protein sequence ID" value="CUU65908.1"/>
    <property type="molecule type" value="Genomic_DNA"/>
</dbReference>
<organism evidence="7 8">
    <name type="scientific">Corynebacterium variabile</name>
    <dbReference type="NCBI Taxonomy" id="1727"/>
    <lineage>
        <taxon>Bacteria</taxon>
        <taxon>Bacillati</taxon>
        <taxon>Actinomycetota</taxon>
        <taxon>Actinomycetes</taxon>
        <taxon>Mycobacteriales</taxon>
        <taxon>Corynebacteriaceae</taxon>
        <taxon>Corynebacterium</taxon>
    </lineage>
</organism>
<feature type="domain" description="FAD dependent oxidoreductase" evidence="6">
    <location>
        <begin position="5"/>
        <end position="368"/>
    </location>
</feature>
<feature type="region of interest" description="Disordered" evidence="5">
    <location>
        <begin position="383"/>
        <end position="425"/>
    </location>
</feature>
<feature type="compositionally biased region" description="Polar residues" evidence="5">
    <location>
        <begin position="389"/>
        <end position="399"/>
    </location>
</feature>
<name>A0A0X2NME9_9CORY</name>
<dbReference type="Gene3D" id="3.50.50.60">
    <property type="entry name" value="FAD/NAD(P)-binding domain"/>
    <property type="match status" value="1"/>
</dbReference>
<evidence type="ECO:0000256" key="1">
    <source>
        <dbReference type="ARBA" id="ARBA00001974"/>
    </source>
</evidence>
<dbReference type="AlphaFoldDB" id="A0A0X2NME9"/>
<evidence type="ECO:0000259" key="6">
    <source>
        <dbReference type="Pfam" id="PF01266"/>
    </source>
</evidence>
<dbReference type="SUPFAM" id="SSF54373">
    <property type="entry name" value="FAD-linked reductases, C-terminal domain"/>
    <property type="match status" value="1"/>
</dbReference>
<dbReference type="Gene3D" id="3.30.9.10">
    <property type="entry name" value="D-Amino Acid Oxidase, subunit A, domain 2"/>
    <property type="match status" value="1"/>
</dbReference>
<gene>
    <name evidence="7" type="ORF">CVAR292_01243</name>
</gene>
<keyword evidence="4" id="KW-0560">Oxidoreductase</keyword>
<keyword evidence="2" id="KW-0285">Flavoprotein</keyword>
<dbReference type="SUPFAM" id="SSF51905">
    <property type="entry name" value="FAD/NAD(P)-binding domain"/>
    <property type="match status" value="1"/>
</dbReference>
<proteinExistence type="predicted"/>
<keyword evidence="3" id="KW-0274">FAD</keyword>
<dbReference type="OrthoDB" id="9806452at2"/>
<evidence type="ECO:0000256" key="5">
    <source>
        <dbReference type="SAM" id="MobiDB-lite"/>
    </source>
</evidence>
<dbReference type="GO" id="GO:0008115">
    <property type="term" value="F:sarcosine oxidase activity"/>
    <property type="evidence" value="ECO:0007669"/>
    <property type="project" value="TreeGrafter"/>
</dbReference>
<comment type="cofactor">
    <cofactor evidence="1">
        <name>FAD</name>
        <dbReference type="ChEBI" id="CHEBI:57692"/>
    </cofactor>
</comment>